<evidence type="ECO:0000259" key="6">
    <source>
        <dbReference type="SMART" id="SM00478"/>
    </source>
</evidence>
<evidence type="ECO:0000256" key="5">
    <source>
        <dbReference type="SAM" id="MobiDB-lite"/>
    </source>
</evidence>
<gene>
    <name evidence="7" type="ORF">AXH35_12825</name>
</gene>
<evidence type="ECO:0000256" key="2">
    <source>
        <dbReference type="ARBA" id="ARBA00022723"/>
    </source>
</evidence>
<dbReference type="AlphaFoldDB" id="A0AAC9ANZ2"/>
<evidence type="ECO:0000313" key="8">
    <source>
        <dbReference type="Proteomes" id="UP000075221"/>
    </source>
</evidence>
<dbReference type="EMBL" id="CP014352">
    <property type="protein sequence ID" value="AMS06189.1"/>
    <property type="molecule type" value="Genomic_DNA"/>
</dbReference>
<dbReference type="GO" id="GO:0003824">
    <property type="term" value="F:catalytic activity"/>
    <property type="evidence" value="ECO:0007669"/>
    <property type="project" value="InterPro"/>
</dbReference>
<dbReference type="InterPro" id="IPR003265">
    <property type="entry name" value="HhH-GPD_domain"/>
</dbReference>
<dbReference type="InterPro" id="IPR011257">
    <property type="entry name" value="DNA_glycosylase"/>
</dbReference>
<proteinExistence type="predicted"/>
<feature type="region of interest" description="Disordered" evidence="5">
    <location>
        <begin position="1"/>
        <end position="21"/>
    </location>
</feature>
<dbReference type="Gene3D" id="1.10.1670.10">
    <property type="entry name" value="Helix-hairpin-Helix base-excision DNA repair enzymes (C-terminal)"/>
    <property type="match status" value="1"/>
</dbReference>
<evidence type="ECO:0000256" key="3">
    <source>
        <dbReference type="ARBA" id="ARBA00023004"/>
    </source>
</evidence>
<name>A0AAC9ANZ2_9ACTN</name>
<dbReference type="PANTHER" id="PTHR10359:SF19">
    <property type="entry name" value="DNA REPAIR GLYCOSYLASE MJ1434-RELATED"/>
    <property type="match status" value="1"/>
</dbReference>
<keyword evidence="4" id="KW-0411">Iron-sulfur</keyword>
<accession>A0AAC9ANZ2</accession>
<keyword evidence="3" id="KW-0408">Iron</keyword>
<evidence type="ECO:0000256" key="1">
    <source>
        <dbReference type="ARBA" id="ARBA00022485"/>
    </source>
</evidence>
<evidence type="ECO:0000313" key="7">
    <source>
        <dbReference type="EMBL" id="AMS06189.1"/>
    </source>
</evidence>
<dbReference type="CDD" id="cd00056">
    <property type="entry name" value="ENDO3c"/>
    <property type="match status" value="1"/>
</dbReference>
<reference evidence="7 8" key="1">
    <citation type="submission" date="2016-02" db="EMBL/GenBank/DDBJ databases">
        <title>Complete Genome Sequence of Propionibacterium acidipropionici ATCC 55737.</title>
        <authorList>
            <person name="Luna Flores C.H."/>
            <person name="Nielsen L.K."/>
            <person name="Marcellin E."/>
        </authorList>
    </citation>
    <scope>NUCLEOTIDE SEQUENCE [LARGE SCALE GENOMIC DNA]</scope>
    <source>
        <strain evidence="7 8">ATCC 55737</strain>
    </source>
</reference>
<dbReference type="PANTHER" id="PTHR10359">
    <property type="entry name" value="A/G-SPECIFIC ADENINE GLYCOSYLASE/ENDONUCLEASE III"/>
    <property type="match status" value="1"/>
</dbReference>
<dbReference type="InterPro" id="IPR023170">
    <property type="entry name" value="HhH_base_excis_C"/>
</dbReference>
<feature type="domain" description="HhH-GPD" evidence="6">
    <location>
        <begin position="58"/>
        <end position="232"/>
    </location>
</feature>
<evidence type="ECO:0000256" key="4">
    <source>
        <dbReference type="ARBA" id="ARBA00023014"/>
    </source>
</evidence>
<dbReference type="GO" id="GO:0046872">
    <property type="term" value="F:metal ion binding"/>
    <property type="evidence" value="ECO:0007669"/>
    <property type="project" value="UniProtKB-KW"/>
</dbReference>
<organism evidence="7 8">
    <name type="scientific">Acidipropionibacterium acidipropionici</name>
    <dbReference type="NCBI Taxonomy" id="1748"/>
    <lineage>
        <taxon>Bacteria</taxon>
        <taxon>Bacillati</taxon>
        <taxon>Actinomycetota</taxon>
        <taxon>Actinomycetes</taxon>
        <taxon>Propionibacteriales</taxon>
        <taxon>Propionibacteriaceae</taxon>
        <taxon>Acidipropionibacterium</taxon>
    </lineage>
</organism>
<dbReference type="SMART" id="SM00478">
    <property type="entry name" value="ENDO3c"/>
    <property type="match status" value="1"/>
</dbReference>
<dbReference type="Proteomes" id="UP000075221">
    <property type="component" value="Chromosome"/>
</dbReference>
<dbReference type="GO" id="GO:0006284">
    <property type="term" value="P:base-excision repair"/>
    <property type="evidence" value="ECO:0007669"/>
    <property type="project" value="InterPro"/>
</dbReference>
<dbReference type="Pfam" id="PF00730">
    <property type="entry name" value="HhH-GPD"/>
    <property type="match status" value="1"/>
</dbReference>
<sequence length="261" mass="28091">MRTPGPRTASATAPRSIGPMPTTLDLRDLPAALRAHLGPRTAWWTVRSPFEILVGCVLVQNTNWRNVEGSLAGLRDASVDSPADLLNTTTPELTALIRSSGFQTSKERALRGLCGWWATRLGGTGPAIEAPVEASALLATSALLPETPTPQLRAELLGLRGIGPETADVIMLYLLGRGVFVSDTYARRLLTRLGLAVPRSYNALARLVTRRVDLDLAGWQEFHGLIDDYGKQYCTGDAAWERGPLAGHRLAPKDGGAVHAR</sequence>
<keyword evidence="2" id="KW-0479">Metal-binding</keyword>
<dbReference type="GO" id="GO:0051539">
    <property type="term" value="F:4 iron, 4 sulfur cluster binding"/>
    <property type="evidence" value="ECO:0007669"/>
    <property type="project" value="UniProtKB-KW"/>
</dbReference>
<protein>
    <recommendedName>
        <fullName evidence="6">HhH-GPD domain-containing protein</fullName>
    </recommendedName>
</protein>
<dbReference type="SUPFAM" id="SSF48150">
    <property type="entry name" value="DNA-glycosylase"/>
    <property type="match status" value="1"/>
</dbReference>
<keyword evidence="1" id="KW-0004">4Fe-4S</keyword>
<dbReference type="Gene3D" id="1.10.340.30">
    <property type="entry name" value="Hypothetical protein, domain 2"/>
    <property type="match status" value="1"/>
</dbReference>